<dbReference type="Gene3D" id="1.20.5.1700">
    <property type="match status" value="1"/>
</dbReference>
<keyword evidence="2" id="KW-1133">Transmembrane helix</keyword>
<proteinExistence type="predicted"/>
<feature type="transmembrane region" description="Helical" evidence="2">
    <location>
        <begin position="48"/>
        <end position="74"/>
    </location>
</feature>
<dbReference type="Pfam" id="PF16716">
    <property type="entry name" value="BST2"/>
    <property type="match status" value="1"/>
</dbReference>
<evidence type="ECO:0000256" key="2">
    <source>
        <dbReference type="SAM" id="Phobius"/>
    </source>
</evidence>
<dbReference type="PANTHER" id="PTHR15190:SF1">
    <property type="entry name" value="BONE MARROW STROMAL ANTIGEN 2"/>
    <property type="match status" value="1"/>
</dbReference>
<protein>
    <submittedName>
        <fullName evidence="4">Bone marrow stromal antigen 2</fullName>
    </submittedName>
</protein>
<dbReference type="InterPro" id="IPR024886">
    <property type="entry name" value="BST2"/>
</dbReference>
<feature type="coiled-coil region" evidence="1">
    <location>
        <begin position="137"/>
        <end position="171"/>
    </location>
</feature>
<dbReference type="RefSeq" id="XP_014637034.1">
    <property type="nucleotide sequence ID" value="XM_014781548.1"/>
</dbReference>
<dbReference type="Proteomes" id="UP000694910">
    <property type="component" value="Unplaced"/>
</dbReference>
<keyword evidence="2" id="KW-0812">Transmembrane</keyword>
<gene>
    <name evidence="4" type="primary">LOC101402421</name>
</gene>
<keyword evidence="2" id="KW-0472">Membrane</keyword>
<keyword evidence="1" id="KW-0175">Coiled coil</keyword>
<reference evidence="4" key="1">
    <citation type="submission" date="2025-08" db="UniProtKB">
        <authorList>
            <consortium name="RefSeq"/>
        </authorList>
    </citation>
    <scope>IDENTIFICATION</scope>
</reference>
<dbReference type="PANTHER" id="PTHR15190">
    <property type="entry name" value="BONE MARROW STROMAL ANTIGEN 2"/>
    <property type="match status" value="1"/>
</dbReference>
<evidence type="ECO:0000256" key="1">
    <source>
        <dbReference type="SAM" id="Coils"/>
    </source>
</evidence>
<dbReference type="GeneID" id="101402421"/>
<organism evidence="3 4">
    <name type="scientific">Ceratotherium simum simum</name>
    <name type="common">Southern white rhinoceros</name>
    <dbReference type="NCBI Taxonomy" id="73337"/>
    <lineage>
        <taxon>Eukaryota</taxon>
        <taxon>Metazoa</taxon>
        <taxon>Chordata</taxon>
        <taxon>Craniata</taxon>
        <taxon>Vertebrata</taxon>
        <taxon>Euteleostomi</taxon>
        <taxon>Mammalia</taxon>
        <taxon>Eutheria</taxon>
        <taxon>Laurasiatheria</taxon>
        <taxon>Perissodactyla</taxon>
        <taxon>Rhinocerotidae</taxon>
        <taxon>Ceratotherium</taxon>
    </lineage>
</organism>
<evidence type="ECO:0000313" key="4">
    <source>
        <dbReference type="RefSeq" id="XP_014637034.1"/>
    </source>
</evidence>
<keyword evidence="3" id="KW-1185">Reference proteome</keyword>
<sequence>MLIRGQPLTPAQALYIQGQIWVAPTVYDYCPVPMDEHLRKPALGDHQLLRWLGITLLLVVAGGGVLVAMIIFAVRANTEACRDGLQAVQECRNVTHVLDHQLSRAQEVLRGAEAQAATCNQTVVTLRASLEMEKAHSREQLARALQLEEEMSALRQQLQNALAEAERLRKWNDDASGGNNDSASSLNGLSPLVVAVLLLLGLQALLR</sequence>
<accession>A0ABM1CBV3</accession>
<name>A0ABM1CBV3_CERSS</name>
<feature type="transmembrane region" description="Helical" evidence="2">
    <location>
        <begin position="188"/>
        <end position="206"/>
    </location>
</feature>
<evidence type="ECO:0000313" key="3">
    <source>
        <dbReference type="Proteomes" id="UP000694910"/>
    </source>
</evidence>